<comment type="caution">
    <text evidence="1">The sequence shown here is derived from an EMBL/GenBank/DDBJ whole genome shotgun (WGS) entry which is preliminary data.</text>
</comment>
<evidence type="ECO:0000313" key="2">
    <source>
        <dbReference type="Proteomes" id="UP000281028"/>
    </source>
</evidence>
<dbReference type="SUPFAM" id="SSF160574">
    <property type="entry name" value="BT0923-like"/>
    <property type="match status" value="1"/>
</dbReference>
<name>A0A3S1AWP7_9BACT</name>
<proteinExistence type="predicted"/>
<gene>
    <name evidence="1" type="ORF">ECE50_020015</name>
</gene>
<dbReference type="RefSeq" id="WP_127044207.1">
    <property type="nucleotide sequence ID" value="NZ_JAABOK010000003.1"/>
</dbReference>
<evidence type="ECO:0000313" key="1">
    <source>
        <dbReference type="EMBL" id="NSL89140.1"/>
    </source>
</evidence>
<dbReference type="Gene3D" id="3.10.450.360">
    <property type="match status" value="1"/>
</dbReference>
<sequence length="150" mass="16563">MKKIIVLLSAAFLLSATTLFANPSETTVSNKIKYAFNDAFVGAKEVKWYTDDNKTFTAKFEISNSKVTAFFNEDGTLLATSRYLQADQLPLSVSGKIAKRYADDSIYCIVEYSAGEGTVYFITLEGKNTWTTLKADRNGAVTVQGRLKKA</sequence>
<organism evidence="1 2">
    <name type="scientific">Chitinophaga solisilvae</name>
    <dbReference type="NCBI Taxonomy" id="1233460"/>
    <lineage>
        <taxon>Bacteria</taxon>
        <taxon>Pseudomonadati</taxon>
        <taxon>Bacteroidota</taxon>
        <taxon>Chitinophagia</taxon>
        <taxon>Chitinophagales</taxon>
        <taxon>Chitinophagaceae</taxon>
        <taxon>Chitinophaga</taxon>
    </lineage>
</organism>
<dbReference type="EMBL" id="RIAR02000001">
    <property type="protein sequence ID" value="NSL89140.1"/>
    <property type="molecule type" value="Genomic_DNA"/>
</dbReference>
<protein>
    <submittedName>
        <fullName evidence="1">Uncharacterized protein</fullName>
    </submittedName>
</protein>
<accession>A0A3S1AWP7</accession>
<dbReference type="AlphaFoldDB" id="A0A3S1AWP7"/>
<keyword evidence="2" id="KW-1185">Reference proteome</keyword>
<dbReference type="Proteomes" id="UP000281028">
    <property type="component" value="Unassembled WGS sequence"/>
</dbReference>
<dbReference type="OrthoDB" id="670761at2"/>
<reference evidence="1" key="1">
    <citation type="submission" date="2020-05" db="EMBL/GenBank/DDBJ databases">
        <title>Chitinophaga laudate sp. nov., isolated from a tropical peat swamp.</title>
        <authorList>
            <person name="Goh C.B.S."/>
            <person name="Lee M.S."/>
            <person name="Parimannan S."/>
            <person name="Pasbakhsh P."/>
            <person name="Yule C.M."/>
            <person name="Rajandas H."/>
            <person name="Loke S."/>
            <person name="Croft L."/>
            <person name="Tan J.B.L."/>
        </authorList>
    </citation>
    <scope>NUCLEOTIDE SEQUENCE</scope>
    <source>
        <strain evidence="1">Mgbs1</strain>
    </source>
</reference>